<dbReference type="NCBIfam" id="NF008528">
    <property type="entry name" value="PRK11463.1-2"/>
    <property type="match status" value="1"/>
</dbReference>
<dbReference type="AlphaFoldDB" id="A0A3M8Q289"/>
<comment type="caution">
    <text evidence="2">The sequence shown here is derived from an EMBL/GenBank/DDBJ whole genome shotgun (WGS) entry which is preliminary data.</text>
</comment>
<keyword evidence="3" id="KW-1185">Reference proteome</keyword>
<dbReference type="Proteomes" id="UP000280507">
    <property type="component" value="Unassembled WGS sequence"/>
</dbReference>
<feature type="transmembrane region" description="Helical" evidence="1">
    <location>
        <begin position="26"/>
        <end position="46"/>
    </location>
</feature>
<reference evidence="2 3" key="1">
    <citation type="journal article" date="2012" name="Int. J. Syst. Evol. Microbiol.">
        <title>Marinomonas hwangdonensis sp. nov., isolated from seawater.</title>
        <authorList>
            <person name="Jung Y.T."/>
            <person name="Oh T.K."/>
            <person name="Yoon J.H."/>
        </authorList>
    </citation>
    <scope>NUCLEOTIDE SEQUENCE [LARGE SCALE GENOMIC DNA]</scope>
    <source>
        <strain evidence="2 3">HDW-15</strain>
    </source>
</reference>
<dbReference type="PANTHER" id="PTHR35335">
    <property type="entry name" value="UPF0716 PROTEIN FXSA"/>
    <property type="match status" value="1"/>
</dbReference>
<keyword evidence="1" id="KW-1133">Transmembrane helix</keyword>
<dbReference type="Pfam" id="PF04186">
    <property type="entry name" value="FxsA"/>
    <property type="match status" value="1"/>
</dbReference>
<evidence type="ECO:0000313" key="3">
    <source>
        <dbReference type="Proteomes" id="UP000280507"/>
    </source>
</evidence>
<feature type="transmembrane region" description="Helical" evidence="1">
    <location>
        <begin position="67"/>
        <end position="90"/>
    </location>
</feature>
<dbReference type="EMBL" id="RIZG01000006">
    <property type="protein sequence ID" value="RNF49932.1"/>
    <property type="molecule type" value="Genomic_DNA"/>
</dbReference>
<proteinExistence type="predicted"/>
<keyword evidence="1" id="KW-0812">Transmembrane</keyword>
<keyword evidence="1" id="KW-0472">Membrane</keyword>
<organism evidence="2 3">
    <name type="scientific">Marinomonas hwangdonensis</name>
    <dbReference type="NCBI Taxonomy" id="1053647"/>
    <lineage>
        <taxon>Bacteria</taxon>
        <taxon>Pseudomonadati</taxon>
        <taxon>Pseudomonadota</taxon>
        <taxon>Gammaproteobacteria</taxon>
        <taxon>Oceanospirillales</taxon>
        <taxon>Oceanospirillaceae</taxon>
        <taxon>Marinomonas</taxon>
    </lineage>
</organism>
<evidence type="ECO:0000256" key="1">
    <source>
        <dbReference type="SAM" id="Phobius"/>
    </source>
</evidence>
<dbReference type="OrthoDB" id="9792788at2"/>
<dbReference type="PANTHER" id="PTHR35335:SF1">
    <property type="entry name" value="UPF0716 PROTEIN FXSA"/>
    <property type="match status" value="1"/>
</dbReference>
<protein>
    <submittedName>
        <fullName evidence="2">FxsA family protein</fullName>
    </submittedName>
</protein>
<dbReference type="GO" id="GO:0016020">
    <property type="term" value="C:membrane"/>
    <property type="evidence" value="ECO:0007669"/>
    <property type="project" value="InterPro"/>
</dbReference>
<dbReference type="RefSeq" id="WP_123095916.1">
    <property type="nucleotide sequence ID" value="NZ_RIZG01000006.1"/>
</dbReference>
<sequence length="162" mass="17485">MRFALLLFILVPVVEMLVLIQVGGQIGGLTTVALVFLTAVVGIALIRKQGLQTSLKAQEKMRRGEIPASEVAEGAMLIFAGVCLLIPGFVTDVLGGVMLIPPLRKLLAAGLIVKFISSFAVKGAQQSGHYHFTSRYDKSSKDKGDIIEGEYVNEENDLIDKK</sequence>
<evidence type="ECO:0000313" key="2">
    <source>
        <dbReference type="EMBL" id="RNF49932.1"/>
    </source>
</evidence>
<accession>A0A3M8Q289</accession>
<name>A0A3M8Q289_9GAMM</name>
<dbReference type="InterPro" id="IPR007313">
    <property type="entry name" value="FxsA"/>
</dbReference>
<gene>
    <name evidence="2" type="ORF">EBI00_10635</name>
</gene>